<dbReference type="InterPro" id="IPR053825">
    <property type="entry name" value="DUF7009"/>
</dbReference>
<dbReference type="Proteomes" id="UP000520814">
    <property type="component" value="Unassembled WGS sequence"/>
</dbReference>
<reference evidence="1 2" key="1">
    <citation type="submission" date="2020-08" db="EMBL/GenBank/DDBJ databases">
        <title>Genomic Encyclopedia of Type Strains, Phase IV (KMG-IV): sequencing the most valuable type-strain genomes for metagenomic binning, comparative biology and taxonomic classification.</title>
        <authorList>
            <person name="Goeker M."/>
        </authorList>
    </citation>
    <scope>NUCLEOTIDE SEQUENCE [LARGE SCALE GENOMIC DNA]</scope>
    <source>
        <strain evidence="1 2">DSM 23562</strain>
    </source>
</reference>
<comment type="caution">
    <text evidence="1">The sequence shown here is derived from an EMBL/GenBank/DDBJ whole genome shotgun (WGS) entry which is preliminary data.</text>
</comment>
<gene>
    <name evidence="1" type="ORF">HNQ39_005681</name>
</gene>
<proteinExistence type="predicted"/>
<dbReference type="Pfam" id="PF22668">
    <property type="entry name" value="DUF7009"/>
    <property type="match status" value="1"/>
</dbReference>
<protein>
    <submittedName>
        <fullName evidence="1">Uncharacterized protein</fullName>
    </submittedName>
</protein>
<dbReference type="AlphaFoldDB" id="A0A7W9SXU1"/>
<evidence type="ECO:0000313" key="1">
    <source>
        <dbReference type="EMBL" id="MBB6053834.1"/>
    </source>
</evidence>
<dbReference type="EMBL" id="JACHGW010000009">
    <property type="protein sequence ID" value="MBB6053834.1"/>
    <property type="molecule type" value="Genomic_DNA"/>
</dbReference>
<accession>A0A7W9SXU1</accession>
<organism evidence="1 2">
    <name type="scientific">Armatimonas rosea</name>
    <dbReference type="NCBI Taxonomy" id="685828"/>
    <lineage>
        <taxon>Bacteria</taxon>
        <taxon>Bacillati</taxon>
        <taxon>Armatimonadota</taxon>
        <taxon>Armatimonadia</taxon>
        <taxon>Armatimonadales</taxon>
        <taxon>Armatimonadaceae</taxon>
        <taxon>Armatimonas</taxon>
    </lineage>
</organism>
<dbReference type="RefSeq" id="WP_184203922.1">
    <property type="nucleotide sequence ID" value="NZ_JACHGW010000009.1"/>
</dbReference>
<name>A0A7W9SXU1_ARMRO</name>
<keyword evidence="2" id="KW-1185">Reference proteome</keyword>
<sequence>MKVRWMEGSLRLRITPGEFTLLQDGASVCEKAAFPGGWQVCVQPGEESALDSTVPGSLTITLSAGSLTELSAPDTEGVYFVQESYRFFVEKDFPCAHPRPKEAQESTETFAPPPGFAERHKTVCT</sequence>
<evidence type="ECO:0000313" key="2">
    <source>
        <dbReference type="Proteomes" id="UP000520814"/>
    </source>
</evidence>